<dbReference type="Proteomes" id="UP000799302">
    <property type="component" value="Unassembled WGS sequence"/>
</dbReference>
<evidence type="ECO:0000256" key="1">
    <source>
        <dbReference type="SAM" id="Phobius"/>
    </source>
</evidence>
<proteinExistence type="predicted"/>
<gene>
    <name evidence="2" type="ORF">BT63DRAFT_296462</name>
</gene>
<dbReference type="EMBL" id="MU004237">
    <property type="protein sequence ID" value="KAF2667622.1"/>
    <property type="molecule type" value="Genomic_DNA"/>
</dbReference>
<accession>A0A6A6U636</accession>
<sequence length="296" mass="33861">MIPSNPEVTLANMDTWYSSYASGICLAAYVLLQEDLQAGQTECFGFSSQSNQPALATVPWSRIDTGDPNLSDGKLNKLFTMIHTLAVRTVSYFAVGLRKAIASDYPLDRESCMGTYTPSLPKRLPTFSLLELPTPFTNESMVDLPTCHLARMTDPAFFEDGRWTGYKSMTGIWGQQQDWFDPIGGENRNVEWNNVRIVQPDGRLGIERTLYFEFVEWTAQNKYKMRSNWVHTTTEIFKIDLAIDRQTGLAELNNTCYSGWPMGIYYGVMTPFGLVVWIYKQSYMWLWKTEWAELCT</sequence>
<evidence type="ECO:0000313" key="3">
    <source>
        <dbReference type="Proteomes" id="UP000799302"/>
    </source>
</evidence>
<reference evidence="2" key="1">
    <citation type="journal article" date="2020" name="Stud. Mycol.">
        <title>101 Dothideomycetes genomes: a test case for predicting lifestyles and emergence of pathogens.</title>
        <authorList>
            <person name="Haridas S."/>
            <person name="Albert R."/>
            <person name="Binder M."/>
            <person name="Bloem J."/>
            <person name="Labutti K."/>
            <person name="Salamov A."/>
            <person name="Andreopoulos B."/>
            <person name="Baker S."/>
            <person name="Barry K."/>
            <person name="Bills G."/>
            <person name="Bluhm B."/>
            <person name="Cannon C."/>
            <person name="Castanera R."/>
            <person name="Culley D."/>
            <person name="Daum C."/>
            <person name="Ezra D."/>
            <person name="Gonzalez J."/>
            <person name="Henrissat B."/>
            <person name="Kuo A."/>
            <person name="Liang C."/>
            <person name="Lipzen A."/>
            <person name="Lutzoni F."/>
            <person name="Magnuson J."/>
            <person name="Mondo S."/>
            <person name="Nolan M."/>
            <person name="Ohm R."/>
            <person name="Pangilinan J."/>
            <person name="Park H.-J."/>
            <person name="Ramirez L."/>
            <person name="Alfaro M."/>
            <person name="Sun H."/>
            <person name="Tritt A."/>
            <person name="Yoshinaga Y."/>
            <person name="Zwiers L.-H."/>
            <person name="Turgeon B."/>
            <person name="Goodwin S."/>
            <person name="Spatafora J."/>
            <person name="Crous P."/>
            <person name="Grigoriev I."/>
        </authorList>
    </citation>
    <scope>NUCLEOTIDE SEQUENCE</scope>
    <source>
        <strain evidence="2">CBS 115976</strain>
    </source>
</reference>
<keyword evidence="3" id="KW-1185">Reference proteome</keyword>
<dbReference type="AlphaFoldDB" id="A0A6A6U636"/>
<dbReference type="OrthoDB" id="3559399at2759"/>
<evidence type="ECO:0000313" key="2">
    <source>
        <dbReference type="EMBL" id="KAF2667622.1"/>
    </source>
</evidence>
<keyword evidence="1" id="KW-0472">Membrane</keyword>
<organism evidence="2 3">
    <name type="scientific">Microthyrium microscopicum</name>
    <dbReference type="NCBI Taxonomy" id="703497"/>
    <lineage>
        <taxon>Eukaryota</taxon>
        <taxon>Fungi</taxon>
        <taxon>Dikarya</taxon>
        <taxon>Ascomycota</taxon>
        <taxon>Pezizomycotina</taxon>
        <taxon>Dothideomycetes</taxon>
        <taxon>Dothideomycetes incertae sedis</taxon>
        <taxon>Microthyriales</taxon>
        <taxon>Microthyriaceae</taxon>
        <taxon>Microthyrium</taxon>
    </lineage>
</organism>
<feature type="transmembrane region" description="Helical" evidence="1">
    <location>
        <begin position="259"/>
        <end position="279"/>
    </location>
</feature>
<name>A0A6A6U636_9PEZI</name>
<keyword evidence="1" id="KW-0812">Transmembrane</keyword>
<protein>
    <submittedName>
        <fullName evidence="2">Uncharacterized protein</fullName>
    </submittedName>
</protein>
<keyword evidence="1" id="KW-1133">Transmembrane helix</keyword>